<dbReference type="EMBL" id="JAAWVQ010141942">
    <property type="protein sequence ID" value="MBN3284939.1"/>
    <property type="molecule type" value="Genomic_DNA"/>
</dbReference>
<comment type="caution">
    <text evidence="6">The sequence shown here is derived from an EMBL/GenBank/DDBJ whole genome shotgun (WGS) entry which is preliminary data.</text>
</comment>
<protein>
    <submittedName>
        <fullName evidence="6">GKAP1 protein</fullName>
    </submittedName>
</protein>
<reference evidence="6" key="1">
    <citation type="journal article" date="2021" name="Cell">
        <title>Tracing the genetic footprints of vertebrate landing in non-teleost ray-finned fishes.</title>
        <authorList>
            <person name="Bi X."/>
            <person name="Wang K."/>
            <person name="Yang L."/>
            <person name="Pan H."/>
            <person name="Jiang H."/>
            <person name="Wei Q."/>
            <person name="Fang M."/>
            <person name="Yu H."/>
            <person name="Zhu C."/>
            <person name="Cai Y."/>
            <person name="He Y."/>
            <person name="Gan X."/>
            <person name="Zeng H."/>
            <person name="Yu D."/>
            <person name="Zhu Y."/>
            <person name="Jiang H."/>
            <person name="Qiu Q."/>
            <person name="Yang H."/>
            <person name="Zhang Y.E."/>
            <person name="Wang W."/>
            <person name="Zhu M."/>
            <person name="He S."/>
            <person name="Zhang G."/>
        </authorList>
    </citation>
    <scope>NUCLEOTIDE SEQUENCE</scope>
    <source>
        <strain evidence="6">Pddl_001</strain>
    </source>
</reference>
<comment type="similarity">
    <text evidence="2">Belongs to the GKAP1 family.</text>
</comment>
<dbReference type="PANTHER" id="PTHR14899">
    <property type="entry name" value="G KINASE ANCHORING PROTEIN 1"/>
    <property type="match status" value="1"/>
</dbReference>
<evidence type="ECO:0000256" key="4">
    <source>
        <dbReference type="ARBA" id="ARBA00023054"/>
    </source>
</evidence>
<proteinExistence type="inferred from homology"/>
<evidence type="ECO:0000256" key="3">
    <source>
        <dbReference type="ARBA" id="ARBA00023034"/>
    </source>
</evidence>
<evidence type="ECO:0000313" key="7">
    <source>
        <dbReference type="Proteomes" id="UP001166093"/>
    </source>
</evidence>
<keyword evidence="3" id="KW-0333">Golgi apparatus</keyword>
<name>A0ABS2YEQ8_POLSP</name>
<gene>
    <name evidence="6" type="primary">Gkap1_0</name>
    <name evidence="6" type="ORF">GTO93_0005823</name>
</gene>
<comment type="subcellular location">
    <subcellularLocation>
        <location evidence="1">Golgi apparatus</location>
    </subcellularLocation>
</comment>
<dbReference type="Proteomes" id="UP001166093">
    <property type="component" value="Unassembled WGS sequence"/>
</dbReference>
<keyword evidence="7" id="KW-1185">Reference proteome</keyword>
<feature type="non-terminal residue" evidence="6">
    <location>
        <position position="69"/>
    </location>
</feature>
<sequence length="69" mass="7787">MLQLGEMKDKAEILLQVDELMNIKQELSTQVNSLHVALEQEKSKVKGLQSDQPKHQGNKKGKKNSESDI</sequence>
<evidence type="ECO:0000256" key="5">
    <source>
        <dbReference type="SAM" id="MobiDB-lite"/>
    </source>
</evidence>
<organism evidence="6 7">
    <name type="scientific">Polyodon spathula</name>
    <name type="common">North American paddlefish</name>
    <name type="synonym">Squalus spathula</name>
    <dbReference type="NCBI Taxonomy" id="7913"/>
    <lineage>
        <taxon>Eukaryota</taxon>
        <taxon>Metazoa</taxon>
        <taxon>Chordata</taxon>
        <taxon>Craniata</taxon>
        <taxon>Vertebrata</taxon>
        <taxon>Euteleostomi</taxon>
        <taxon>Actinopterygii</taxon>
        <taxon>Chondrostei</taxon>
        <taxon>Acipenseriformes</taxon>
        <taxon>Polyodontidae</taxon>
        <taxon>Polyodon</taxon>
    </lineage>
</organism>
<accession>A0ABS2YEQ8</accession>
<feature type="region of interest" description="Disordered" evidence="5">
    <location>
        <begin position="40"/>
        <end position="69"/>
    </location>
</feature>
<keyword evidence="4" id="KW-0175">Coiled coil</keyword>
<evidence type="ECO:0000256" key="1">
    <source>
        <dbReference type="ARBA" id="ARBA00004555"/>
    </source>
</evidence>
<dbReference type="InterPro" id="IPR026109">
    <property type="entry name" value="GKAP1"/>
</dbReference>
<dbReference type="PANTHER" id="PTHR14899:SF0">
    <property type="entry name" value="G KINASE-ANCHORING PROTEIN 1"/>
    <property type="match status" value="1"/>
</dbReference>
<evidence type="ECO:0000313" key="6">
    <source>
        <dbReference type="EMBL" id="MBN3284939.1"/>
    </source>
</evidence>
<feature type="non-terminal residue" evidence="6">
    <location>
        <position position="1"/>
    </location>
</feature>
<evidence type="ECO:0000256" key="2">
    <source>
        <dbReference type="ARBA" id="ARBA00006662"/>
    </source>
</evidence>